<dbReference type="PANTHER" id="PTHR34982:SF1">
    <property type="entry name" value="FLAGELLAR ASSEMBLY PROTEIN FLIH"/>
    <property type="match status" value="1"/>
</dbReference>
<sequence>MAKQPIRQDDRVHVETWRLPRLDGKVVNEPMEESDEPEEEPEPELVPPSAAELQAIRDAAREEGYQEGLAQGHAAGVEQGHEEGFQEGFLAGKADGEKAGLDAGAEKSSAELATLTADLTKRFGLAIAALNDKEAALEAEWTPVIRDLVLRLVQSLVADSLRHNPAQIEQMVHQAIQLMPAAHERIDISLHKDDLAIMREVNRPWLEHVQLHEDPALSPGGCTLKTRHSLLDYSLSNRYAQQVMALLDIDSDSVPDNLRTLNVQRFAELVNALEAPVQDAENDTPSVEAAPESATEAAEQQSAEPLEDPQDQTAEQSSVHTSVHPKEPLAEQLDDQASAEASAQTSSIEPTPPEDPHEQ</sequence>
<evidence type="ECO:0000256" key="8">
    <source>
        <dbReference type="SAM" id="MobiDB-lite"/>
    </source>
</evidence>
<dbReference type="PANTHER" id="PTHR34982">
    <property type="entry name" value="YOP PROTEINS TRANSLOCATION PROTEIN L"/>
    <property type="match status" value="1"/>
</dbReference>
<dbReference type="InterPro" id="IPR051472">
    <property type="entry name" value="T3SS_Stator/FliH"/>
</dbReference>
<evidence type="ECO:0000256" key="7">
    <source>
        <dbReference type="ARBA" id="ARBA00023225"/>
    </source>
</evidence>
<name>A0ABV7ZXV6_9GAMM</name>
<comment type="caution">
    <text evidence="10">The sequence shown here is derived from an EMBL/GenBank/DDBJ whole genome shotgun (WGS) entry which is preliminary data.</text>
</comment>
<evidence type="ECO:0000256" key="2">
    <source>
        <dbReference type="ARBA" id="ARBA00006602"/>
    </source>
</evidence>
<reference evidence="11" key="1">
    <citation type="journal article" date="2019" name="Int. J. Syst. Evol. Microbiol.">
        <title>The Global Catalogue of Microorganisms (GCM) 10K type strain sequencing project: providing services to taxonomists for standard genome sequencing and annotation.</title>
        <authorList>
            <consortium name="The Broad Institute Genomics Platform"/>
            <consortium name="The Broad Institute Genome Sequencing Center for Infectious Disease"/>
            <person name="Wu L."/>
            <person name="Ma J."/>
        </authorList>
    </citation>
    <scope>NUCLEOTIDE SEQUENCE [LARGE SCALE GENOMIC DNA]</scope>
    <source>
        <strain evidence="11">IBRC 10765</strain>
    </source>
</reference>
<feature type="domain" description="Flagellar assembly protein FliH/Type III secretion system HrpE" evidence="9">
    <location>
        <begin position="121"/>
        <end position="241"/>
    </location>
</feature>
<feature type="compositionally biased region" description="Low complexity" evidence="8">
    <location>
        <begin position="336"/>
        <end position="347"/>
    </location>
</feature>
<feature type="compositionally biased region" description="Polar residues" evidence="8">
    <location>
        <begin position="311"/>
        <end position="321"/>
    </location>
</feature>
<dbReference type="RefSeq" id="WP_380696436.1">
    <property type="nucleotide sequence ID" value="NZ_JBHRYR010000003.1"/>
</dbReference>
<keyword evidence="5" id="KW-1005">Bacterial flagellum biogenesis</keyword>
<comment type="similarity">
    <text evidence="2">Belongs to the FliH family.</text>
</comment>
<gene>
    <name evidence="10" type="ORF">ACFOOG_10990</name>
</gene>
<keyword evidence="4" id="KW-0813">Transport</keyword>
<evidence type="ECO:0000259" key="9">
    <source>
        <dbReference type="Pfam" id="PF02108"/>
    </source>
</evidence>
<feature type="compositionally biased region" description="Low complexity" evidence="8">
    <location>
        <begin position="288"/>
        <end position="304"/>
    </location>
</feature>
<dbReference type="EMBL" id="JBHRYR010000003">
    <property type="protein sequence ID" value="MFC3853358.1"/>
    <property type="molecule type" value="Genomic_DNA"/>
</dbReference>
<proteinExistence type="inferred from homology"/>
<keyword evidence="6" id="KW-0653">Protein transport</keyword>
<evidence type="ECO:0000256" key="3">
    <source>
        <dbReference type="ARBA" id="ARBA00016507"/>
    </source>
</evidence>
<feature type="region of interest" description="Disordered" evidence="8">
    <location>
        <begin position="276"/>
        <end position="359"/>
    </location>
</feature>
<organism evidence="10 11">
    <name type="scientific">Saccharospirillum mangrovi</name>
    <dbReference type="NCBI Taxonomy" id="2161747"/>
    <lineage>
        <taxon>Bacteria</taxon>
        <taxon>Pseudomonadati</taxon>
        <taxon>Pseudomonadota</taxon>
        <taxon>Gammaproteobacteria</taxon>
        <taxon>Oceanospirillales</taxon>
        <taxon>Saccharospirillaceae</taxon>
        <taxon>Saccharospirillum</taxon>
    </lineage>
</organism>
<feature type="compositionally biased region" description="Basic and acidic residues" evidence="8">
    <location>
        <begin position="1"/>
        <end position="26"/>
    </location>
</feature>
<feature type="region of interest" description="Disordered" evidence="8">
    <location>
        <begin position="1"/>
        <end position="51"/>
    </location>
</feature>
<evidence type="ECO:0000313" key="11">
    <source>
        <dbReference type="Proteomes" id="UP001595617"/>
    </source>
</evidence>
<keyword evidence="11" id="KW-1185">Reference proteome</keyword>
<evidence type="ECO:0000256" key="4">
    <source>
        <dbReference type="ARBA" id="ARBA00022448"/>
    </source>
</evidence>
<comment type="function">
    <text evidence="1">Needed for flagellar regrowth and assembly.</text>
</comment>
<dbReference type="Proteomes" id="UP001595617">
    <property type="component" value="Unassembled WGS sequence"/>
</dbReference>
<feature type="compositionally biased region" description="Acidic residues" evidence="8">
    <location>
        <begin position="30"/>
        <end position="43"/>
    </location>
</feature>
<dbReference type="InterPro" id="IPR018035">
    <property type="entry name" value="Flagellar_FliH/T3SS_HrpE"/>
</dbReference>
<accession>A0ABV7ZXV6</accession>
<protein>
    <recommendedName>
        <fullName evidence="3">Flagellar assembly protein FliH</fullName>
    </recommendedName>
</protein>
<evidence type="ECO:0000256" key="1">
    <source>
        <dbReference type="ARBA" id="ARBA00003041"/>
    </source>
</evidence>
<keyword evidence="7" id="KW-1006">Bacterial flagellum protein export</keyword>
<evidence type="ECO:0000256" key="6">
    <source>
        <dbReference type="ARBA" id="ARBA00022927"/>
    </source>
</evidence>
<evidence type="ECO:0000313" key="10">
    <source>
        <dbReference type="EMBL" id="MFC3853358.1"/>
    </source>
</evidence>
<dbReference type="Pfam" id="PF02108">
    <property type="entry name" value="FliH"/>
    <property type="match status" value="1"/>
</dbReference>
<evidence type="ECO:0000256" key="5">
    <source>
        <dbReference type="ARBA" id="ARBA00022795"/>
    </source>
</evidence>